<dbReference type="Pfam" id="PF03237">
    <property type="entry name" value="Terminase_6N"/>
    <property type="match status" value="1"/>
</dbReference>
<evidence type="ECO:0000313" key="3">
    <source>
        <dbReference type="EMBL" id="QDU84012.1"/>
    </source>
</evidence>
<evidence type="ECO:0000313" key="4">
    <source>
        <dbReference type="Proteomes" id="UP000319342"/>
    </source>
</evidence>
<dbReference type="AlphaFoldDB" id="A0A518CXQ5"/>
<dbReference type="RefSeq" id="WP_145184758.1">
    <property type="nucleotide sequence ID" value="NZ_CP036290.1"/>
</dbReference>
<dbReference type="OrthoDB" id="378710at2"/>
<evidence type="ECO:0000256" key="1">
    <source>
        <dbReference type="ARBA" id="ARBA00022612"/>
    </source>
</evidence>
<organism evidence="3 4">
    <name type="scientific">Rohdeia mirabilis</name>
    <dbReference type="NCBI Taxonomy" id="2528008"/>
    <lineage>
        <taxon>Bacteria</taxon>
        <taxon>Pseudomonadati</taxon>
        <taxon>Planctomycetota</taxon>
        <taxon>Planctomycetia</taxon>
        <taxon>Planctomycetia incertae sedis</taxon>
        <taxon>Rohdeia</taxon>
    </lineage>
</organism>
<keyword evidence="4" id="KW-1185">Reference proteome</keyword>
<accession>A0A518CXQ5</accession>
<evidence type="ECO:0000259" key="2">
    <source>
        <dbReference type="Pfam" id="PF17289"/>
    </source>
</evidence>
<dbReference type="SUPFAM" id="SSF52540">
    <property type="entry name" value="P-loop containing nucleoside triphosphate hydrolases"/>
    <property type="match status" value="1"/>
</dbReference>
<dbReference type="EMBL" id="CP036290">
    <property type="protein sequence ID" value="QDU84012.1"/>
    <property type="molecule type" value="Genomic_DNA"/>
</dbReference>
<sequence>MSGIPKIQRRLDRRAFFEDLGYEPHDGQWLIHESTAPRRVVACGVRWGKTVCAAMEGLAAAMEPAERSVGWVCAPTYDLADRVFRELQLTIMEKLPHRVISMRESDRRILLRNLAGGRSEIRAKSADNPVSLLGEGLDWLIVDEASRLKPTIWQAHLSQRLIDKQGWALLISTPKGKGYFYDLWRRGAGDDDAFAAWNNPSWTNPLLDAALIESERSRLPERVFLQEFGAEFIEGAGAVFRNVRECATGCWREPVHGASYYGGLDLAKVEDYTVFVIVDQEGRVCFVDRFHRLDWSIQIQRIKAAYRRFGEVQIHVDSTGVGEPVYEALLHEDLYVRPYPFTAKSKSALIDNLALLLEEKSIELPTPLAWPEGIEELEAFEYSVTDSGNVKMSAPGGQHDDCVAALGLAVWPLRESRVSLQIW</sequence>
<dbReference type="Proteomes" id="UP000319342">
    <property type="component" value="Chromosome"/>
</dbReference>
<keyword evidence="1" id="KW-1188">Viral release from host cell</keyword>
<dbReference type="Gene3D" id="3.40.50.300">
    <property type="entry name" value="P-loop containing nucleotide triphosphate hydrolases"/>
    <property type="match status" value="1"/>
</dbReference>
<dbReference type="InterPro" id="IPR035421">
    <property type="entry name" value="Terminase_6C"/>
</dbReference>
<proteinExistence type="predicted"/>
<reference evidence="3 4" key="1">
    <citation type="submission" date="2019-02" db="EMBL/GenBank/DDBJ databases">
        <title>Deep-cultivation of Planctomycetes and their phenomic and genomic characterization uncovers novel biology.</title>
        <authorList>
            <person name="Wiegand S."/>
            <person name="Jogler M."/>
            <person name="Boedeker C."/>
            <person name="Pinto D."/>
            <person name="Vollmers J."/>
            <person name="Rivas-Marin E."/>
            <person name="Kohn T."/>
            <person name="Peeters S.H."/>
            <person name="Heuer A."/>
            <person name="Rast P."/>
            <person name="Oberbeckmann S."/>
            <person name="Bunk B."/>
            <person name="Jeske O."/>
            <person name="Meyerdierks A."/>
            <person name="Storesund J.E."/>
            <person name="Kallscheuer N."/>
            <person name="Luecker S."/>
            <person name="Lage O.M."/>
            <person name="Pohl T."/>
            <person name="Merkel B.J."/>
            <person name="Hornburger P."/>
            <person name="Mueller R.-W."/>
            <person name="Bruemmer F."/>
            <person name="Labrenz M."/>
            <person name="Spormann A.M."/>
            <person name="Op den Camp H."/>
            <person name="Overmann J."/>
            <person name="Amann R."/>
            <person name="Jetten M.S.M."/>
            <person name="Mascher T."/>
            <person name="Medema M.H."/>
            <person name="Devos D.P."/>
            <person name="Kaster A.-K."/>
            <person name="Ovreas L."/>
            <person name="Rohde M."/>
            <person name="Galperin M.Y."/>
            <person name="Jogler C."/>
        </authorList>
    </citation>
    <scope>NUCLEOTIDE SEQUENCE [LARGE SCALE GENOMIC DNA]</scope>
    <source>
        <strain evidence="3 4">Pla163</strain>
    </source>
</reference>
<feature type="domain" description="Terminase large subunit gp17-like C-terminal" evidence="2">
    <location>
        <begin position="262"/>
        <end position="409"/>
    </location>
</feature>
<protein>
    <submittedName>
        <fullName evidence="3">Terminase-like family protein</fullName>
    </submittedName>
</protein>
<dbReference type="Gene3D" id="3.30.420.240">
    <property type="match status" value="1"/>
</dbReference>
<name>A0A518CXQ5_9BACT</name>
<dbReference type="Pfam" id="PF17289">
    <property type="entry name" value="Terminase_6C"/>
    <property type="match status" value="1"/>
</dbReference>
<gene>
    <name evidence="3" type="ORF">Pla163_11130</name>
</gene>
<dbReference type="InterPro" id="IPR027417">
    <property type="entry name" value="P-loop_NTPase"/>
</dbReference>